<comment type="caution">
    <text evidence="1">The sequence shown here is derived from an EMBL/GenBank/DDBJ whole genome shotgun (WGS) entry which is preliminary data.</text>
</comment>
<evidence type="ECO:0000313" key="2">
    <source>
        <dbReference type="Proteomes" id="UP001165074"/>
    </source>
</evidence>
<evidence type="ECO:0000313" key="1">
    <source>
        <dbReference type="EMBL" id="GLY89682.1"/>
    </source>
</evidence>
<proteinExistence type="predicted"/>
<dbReference type="AlphaFoldDB" id="A0A9W6SCF2"/>
<name>A0A9W6SCF2_9ACTN</name>
<dbReference type="Proteomes" id="UP001165074">
    <property type="component" value="Unassembled WGS sequence"/>
</dbReference>
<accession>A0A9W6SCF2</accession>
<sequence length="127" mass="14095">MPAVRDLVMAQGGERHRRSLVTAEAAVREAIAAHDASLLRQRLDDLRRLASEVLDDSGELPFLLFEDLKPQQAEMRDPAEAAQLIAAGERAVANRDPATLRQVNNQLIRMLPEPPPPIDPFSTVRKN</sequence>
<reference evidence="1" key="1">
    <citation type="submission" date="2023-03" db="EMBL/GenBank/DDBJ databases">
        <title>Actinoallomurus iriomotensis NBRC 103684.</title>
        <authorList>
            <person name="Ichikawa N."/>
            <person name="Sato H."/>
            <person name="Tonouchi N."/>
        </authorList>
    </citation>
    <scope>NUCLEOTIDE SEQUENCE</scope>
    <source>
        <strain evidence="1">NBRC 103684</strain>
    </source>
</reference>
<protein>
    <submittedName>
        <fullName evidence="1">Uncharacterized protein</fullName>
    </submittedName>
</protein>
<dbReference type="EMBL" id="BSTK01000014">
    <property type="protein sequence ID" value="GLY89682.1"/>
    <property type="molecule type" value="Genomic_DNA"/>
</dbReference>
<organism evidence="1 2">
    <name type="scientific">Actinoallomurus iriomotensis</name>
    <dbReference type="NCBI Taxonomy" id="478107"/>
    <lineage>
        <taxon>Bacteria</taxon>
        <taxon>Bacillati</taxon>
        <taxon>Actinomycetota</taxon>
        <taxon>Actinomycetes</taxon>
        <taxon>Streptosporangiales</taxon>
        <taxon>Thermomonosporaceae</taxon>
        <taxon>Actinoallomurus</taxon>
    </lineage>
</organism>
<dbReference type="RefSeq" id="WP_285580090.1">
    <property type="nucleotide sequence ID" value="NZ_BSTK01000014.1"/>
</dbReference>
<gene>
    <name evidence="1" type="ORF">Airi02_076110</name>
</gene>
<keyword evidence="2" id="KW-1185">Reference proteome</keyword>